<evidence type="ECO:0000313" key="3">
    <source>
        <dbReference type="Proteomes" id="UP000237684"/>
    </source>
</evidence>
<dbReference type="Gene3D" id="3.40.50.150">
    <property type="entry name" value="Vaccinia Virus protein VP39"/>
    <property type="match status" value="1"/>
</dbReference>
<dbReference type="GO" id="GO:0008168">
    <property type="term" value="F:methyltransferase activity"/>
    <property type="evidence" value="ECO:0007669"/>
    <property type="project" value="UniProtKB-KW"/>
</dbReference>
<dbReference type="SUPFAM" id="SSF53335">
    <property type="entry name" value="S-adenosyl-L-methionine-dependent methyltransferases"/>
    <property type="match status" value="1"/>
</dbReference>
<dbReference type="InterPro" id="IPR025714">
    <property type="entry name" value="Methyltranfer_dom"/>
</dbReference>
<evidence type="ECO:0000313" key="2">
    <source>
        <dbReference type="EMBL" id="PQV64654.1"/>
    </source>
</evidence>
<keyword evidence="3" id="KW-1185">Reference proteome</keyword>
<feature type="domain" description="Methyltransferase" evidence="1">
    <location>
        <begin position="44"/>
        <end position="143"/>
    </location>
</feature>
<sequence>MPTSTEDIKDWNKIASSFIEFAGPDSFIQRQFTEALWESFGDVRGLRVLDLGCGPGWLSQQLHEAGAKVLGIDGSSELIKAAQASYPNVEFLEYDLSQGLPAVGHKFSRVVANMVLMDIPDITTLMRSVREVLGEQGKFIFTMQHPCFFNMKSHHDEDGQLYKKVTGYLKPEIWRMEGFGGHNHYHRSLTYYFDLLRANRLAVTRLYEPPNIVNNTERPEADKKFFENLSTFIFIEATVI</sequence>
<reference evidence="2 3" key="1">
    <citation type="journal article" date="2018" name="Syst. Appl. Microbiol.">
        <title>Abditibacterium utsteinense sp. nov., the first cultivated member of candidate phylum FBP, isolated from ice-free Antarctic soil samples.</title>
        <authorList>
            <person name="Tahon G."/>
            <person name="Tytgat B."/>
            <person name="Lebbe L."/>
            <person name="Carlier A."/>
            <person name="Willems A."/>
        </authorList>
    </citation>
    <scope>NUCLEOTIDE SEQUENCE [LARGE SCALE GENOMIC DNA]</scope>
    <source>
        <strain evidence="2 3">LMG 29911</strain>
    </source>
</reference>
<proteinExistence type="predicted"/>
<gene>
    <name evidence="2" type="ORF">B1R32_104148</name>
</gene>
<dbReference type="RefSeq" id="WP_105483030.1">
    <property type="nucleotide sequence ID" value="NZ_NIGF01000004.1"/>
</dbReference>
<protein>
    <submittedName>
        <fullName evidence="2">Methyltransferase domain-containing protein</fullName>
    </submittedName>
</protein>
<dbReference type="PANTHER" id="PTHR43861">
    <property type="entry name" value="TRANS-ACONITATE 2-METHYLTRANSFERASE-RELATED"/>
    <property type="match status" value="1"/>
</dbReference>
<name>A0A2S8SV43_9BACT</name>
<dbReference type="InterPro" id="IPR029063">
    <property type="entry name" value="SAM-dependent_MTases_sf"/>
</dbReference>
<dbReference type="Proteomes" id="UP000237684">
    <property type="component" value="Unassembled WGS sequence"/>
</dbReference>
<dbReference type="InParanoid" id="A0A2S8SV43"/>
<keyword evidence="2" id="KW-0808">Transferase</keyword>
<dbReference type="GO" id="GO:0032259">
    <property type="term" value="P:methylation"/>
    <property type="evidence" value="ECO:0007669"/>
    <property type="project" value="UniProtKB-KW"/>
</dbReference>
<organism evidence="2 3">
    <name type="scientific">Abditibacterium utsteinense</name>
    <dbReference type="NCBI Taxonomy" id="1960156"/>
    <lineage>
        <taxon>Bacteria</taxon>
        <taxon>Pseudomonadati</taxon>
        <taxon>Abditibacteriota</taxon>
        <taxon>Abditibacteriia</taxon>
        <taxon>Abditibacteriales</taxon>
        <taxon>Abditibacteriaceae</taxon>
        <taxon>Abditibacterium</taxon>
    </lineage>
</organism>
<dbReference type="OrthoDB" id="9791837at2"/>
<evidence type="ECO:0000259" key="1">
    <source>
        <dbReference type="Pfam" id="PF13847"/>
    </source>
</evidence>
<dbReference type="Pfam" id="PF13847">
    <property type="entry name" value="Methyltransf_31"/>
    <property type="match status" value="1"/>
</dbReference>
<accession>A0A2S8SV43</accession>
<comment type="caution">
    <text evidence="2">The sequence shown here is derived from an EMBL/GenBank/DDBJ whole genome shotgun (WGS) entry which is preliminary data.</text>
</comment>
<dbReference type="EMBL" id="NIGF01000004">
    <property type="protein sequence ID" value="PQV64654.1"/>
    <property type="molecule type" value="Genomic_DNA"/>
</dbReference>
<dbReference type="AlphaFoldDB" id="A0A2S8SV43"/>
<dbReference type="CDD" id="cd02440">
    <property type="entry name" value="AdoMet_MTases"/>
    <property type="match status" value="1"/>
</dbReference>
<keyword evidence="2" id="KW-0489">Methyltransferase</keyword>